<comment type="caution">
    <text evidence="1">The sequence shown here is derived from an EMBL/GenBank/DDBJ whole genome shotgun (WGS) entry which is preliminary data.</text>
</comment>
<accession>A0A5C5BSL8</accession>
<gene>
    <name evidence="1" type="ORF">FIC87_11230</name>
</gene>
<evidence type="ECO:0000313" key="1">
    <source>
        <dbReference type="EMBL" id="TNU89458.1"/>
    </source>
</evidence>
<organism evidence="1 2">
    <name type="scientific">Eggerthella lenta</name>
    <name type="common">Eubacterium lentum</name>
    <dbReference type="NCBI Taxonomy" id="84112"/>
    <lineage>
        <taxon>Bacteria</taxon>
        <taxon>Bacillati</taxon>
        <taxon>Actinomycetota</taxon>
        <taxon>Coriobacteriia</taxon>
        <taxon>Eggerthellales</taxon>
        <taxon>Eggerthellaceae</taxon>
        <taxon>Eggerthella</taxon>
    </lineage>
</organism>
<evidence type="ECO:0000313" key="2">
    <source>
        <dbReference type="Proteomes" id="UP000312594"/>
    </source>
</evidence>
<dbReference type="Proteomes" id="UP000312594">
    <property type="component" value="Unassembled WGS sequence"/>
</dbReference>
<proteinExistence type="predicted"/>
<dbReference type="RefSeq" id="WP_139912846.1">
    <property type="nucleotide sequence ID" value="NZ_VEVP01000028.1"/>
</dbReference>
<protein>
    <submittedName>
        <fullName evidence="1">Uncharacterized protein</fullName>
    </submittedName>
</protein>
<dbReference type="EMBL" id="VEVP01000028">
    <property type="protein sequence ID" value="TNU89458.1"/>
    <property type="molecule type" value="Genomic_DNA"/>
</dbReference>
<name>A0A5C5BSL8_EGGLN</name>
<sequence>MKKTIMHDRKPEGGICNPEAYMAVRLSEDWRCYVDNIFLVRNSDTYESLLAPDNRRLYAIDVVCANSDYEEPQSLRVIAPLDEGFDEELHLCLYTELEDYELMEADFGEIRAYAGSEGVLLACDEVGFKVSRSVQPAPSQLVQEHWGGALKRLSPYAHVSDRTEWQIAD</sequence>
<dbReference type="AlphaFoldDB" id="A0A5C5BSL8"/>
<reference evidence="1 2" key="1">
    <citation type="journal article" date="2005" name="Appl. Environ. Microbiol.">
        <title>Intestinal bacterial communities that produce active estrogen-like compounds enterodiol and enterolactone in humans.</title>
        <authorList>
            <person name="Clavel T."/>
            <person name="Henderson G."/>
            <person name="Alpert C.A."/>
            <person name="Philippe C."/>
            <person name="Rigottier-Gois L."/>
            <person name="Dore J."/>
            <person name="Blaut M."/>
        </authorList>
    </citation>
    <scope>NUCLEOTIDE SEQUENCE [LARGE SCALE GENOMIC DNA]</scope>
    <source>
        <strain evidence="1 2">SECO-MT75m2</strain>
    </source>
</reference>